<dbReference type="SUPFAM" id="SSF52172">
    <property type="entry name" value="CheY-like"/>
    <property type="match status" value="1"/>
</dbReference>
<dbReference type="Pfam" id="PF03861">
    <property type="entry name" value="ANTAR"/>
    <property type="match status" value="1"/>
</dbReference>
<evidence type="ECO:0000313" key="7">
    <source>
        <dbReference type="Proteomes" id="UP000612899"/>
    </source>
</evidence>
<reference evidence="6" key="1">
    <citation type="submission" date="2021-01" db="EMBL/GenBank/DDBJ databases">
        <title>Whole genome shotgun sequence of Rhizocola hellebori NBRC 109834.</title>
        <authorList>
            <person name="Komaki H."/>
            <person name="Tamura T."/>
        </authorList>
    </citation>
    <scope>NUCLEOTIDE SEQUENCE</scope>
    <source>
        <strain evidence="6">NBRC 109834</strain>
    </source>
</reference>
<dbReference type="AlphaFoldDB" id="A0A8J3Q425"/>
<keyword evidence="1" id="KW-0808">Transferase</keyword>
<keyword evidence="7" id="KW-1185">Reference proteome</keyword>
<dbReference type="Proteomes" id="UP000612899">
    <property type="component" value="Unassembled WGS sequence"/>
</dbReference>
<dbReference type="SMART" id="SM01012">
    <property type="entry name" value="ANTAR"/>
    <property type="match status" value="1"/>
</dbReference>
<dbReference type="PIRSF" id="PIRSF036625">
    <property type="entry name" value="GAF_ANTAR"/>
    <property type="match status" value="1"/>
</dbReference>
<sequence>MTTISAEGVARTFVEFADTLIDEFDLIEFLQRLADRIAELLEGTSVGLLLTNHDGRLQFMAASSETLRLLELFQIQEQEGPCMDAFRTHCAVVNADLAAATDRWPEFAPRAVAAGFHSVHAFPLRLRQDTIGALNVFTGAAGARLSDAEVQIVQALADIAAIGLLQERAISRSEILVEQLQSALNSRIVIEQAKGVLAHARGISPHEAFELIRSYARSRNLHLTHVAHAVIEDLPSMPELANK</sequence>
<organism evidence="6 7">
    <name type="scientific">Rhizocola hellebori</name>
    <dbReference type="NCBI Taxonomy" id="1392758"/>
    <lineage>
        <taxon>Bacteria</taxon>
        <taxon>Bacillati</taxon>
        <taxon>Actinomycetota</taxon>
        <taxon>Actinomycetes</taxon>
        <taxon>Micromonosporales</taxon>
        <taxon>Micromonosporaceae</taxon>
        <taxon>Rhizocola</taxon>
    </lineage>
</organism>
<name>A0A8J3Q425_9ACTN</name>
<dbReference type="InterPro" id="IPR012074">
    <property type="entry name" value="GAF_ANTAR"/>
</dbReference>
<dbReference type="InterPro" id="IPR011006">
    <property type="entry name" value="CheY-like_superfamily"/>
</dbReference>
<gene>
    <name evidence="6" type="ORF">Rhe02_11740</name>
</gene>
<keyword evidence="3" id="KW-0805">Transcription regulation</keyword>
<comment type="caution">
    <text evidence="6">The sequence shown here is derived from an EMBL/GenBank/DDBJ whole genome shotgun (WGS) entry which is preliminary data.</text>
</comment>
<keyword evidence="2" id="KW-0418">Kinase</keyword>
<dbReference type="Gene3D" id="1.10.10.10">
    <property type="entry name" value="Winged helix-like DNA-binding domain superfamily/Winged helix DNA-binding domain"/>
    <property type="match status" value="1"/>
</dbReference>
<evidence type="ECO:0000256" key="4">
    <source>
        <dbReference type="ARBA" id="ARBA00023163"/>
    </source>
</evidence>
<protein>
    <submittedName>
        <fullName evidence="6">Transcriptional regulator</fullName>
    </submittedName>
</protein>
<dbReference type="GO" id="GO:0016301">
    <property type="term" value="F:kinase activity"/>
    <property type="evidence" value="ECO:0007669"/>
    <property type="project" value="UniProtKB-KW"/>
</dbReference>
<dbReference type="Pfam" id="PF13185">
    <property type="entry name" value="GAF_2"/>
    <property type="match status" value="1"/>
</dbReference>
<dbReference type="SMART" id="SM00065">
    <property type="entry name" value="GAF"/>
    <property type="match status" value="1"/>
</dbReference>
<evidence type="ECO:0000313" key="6">
    <source>
        <dbReference type="EMBL" id="GIH03107.1"/>
    </source>
</evidence>
<dbReference type="PROSITE" id="PS50921">
    <property type="entry name" value="ANTAR"/>
    <property type="match status" value="1"/>
</dbReference>
<evidence type="ECO:0000256" key="2">
    <source>
        <dbReference type="ARBA" id="ARBA00022777"/>
    </source>
</evidence>
<dbReference type="InterPro" id="IPR029016">
    <property type="entry name" value="GAF-like_dom_sf"/>
</dbReference>
<accession>A0A8J3Q425</accession>
<dbReference type="EMBL" id="BONY01000005">
    <property type="protein sequence ID" value="GIH03107.1"/>
    <property type="molecule type" value="Genomic_DNA"/>
</dbReference>
<proteinExistence type="predicted"/>
<evidence type="ECO:0000256" key="1">
    <source>
        <dbReference type="ARBA" id="ARBA00022679"/>
    </source>
</evidence>
<evidence type="ECO:0000259" key="5">
    <source>
        <dbReference type="PROSITE" id="PS50921"/>
    </source>
</evidence>
<dbReference type="GO" id="GO:0003723">
    <property type="term" value="F:RNA binding"/>
    <property type="evidence" value="ECO:0007669"/>
    <property type="project" value="InterPro"/>
</dbReference>
<evidence type="ECO:0000256" key="3">
    <source>
        <dbReference type="ARBA" id="ARBA00023015"/>
    </source>
</evidence>
<dbReference type="SUPFAM" id="SSF55781">
    <property type="entry name" value="GAF domain-like"/>
    <property type="match status" value="1"/>
</dbReference>
<dbReference type="RefSeq" id="WP_203907021.1">
    <property type="nucleotide sequence ID" value="NZ_BONY01000005.1"/>
</dbReference>
<dbReference type="Gene3D" id="3.30.450.40">
    <property type="match status" value="1"/>
</dbReference>
<dbReference type="InterPro" id="IPR005561">
    <property type="entry name" value="ANTAR"/>
</dbReference>
<keyword evidence="4" id="KW-0804">Transcription</keyword>
<dbReference type="InterPro" id="IPR003018">
    <property type="entry name" value="GAF"/>
</dbReference>
<feature type="domain" description="ANTAR" evidence="5">
    <location>
        <begin position="170"/>
        <end position="231"/>
    </location>
</feature>
<dbReference type="InterPro" id="IPR036388">
    <property type="entry name" value="WH-like_DNA-bd_sf"/>
</dbReference>